<gene>
    <name evidence="2" type="ORF">CLLI_22110</name>
</gene>
<organism evidence="2 3">
    <name type="scientific">Clostridium liquoris</name>
    <dbReference type="NCBI Taxonomy" id="1289519"/>
    <lineage>
        <taxon>Bacteria</taxon>
        <taxon>Bacillati</taxon>
        <taxon>Bacillota</taxon>
        <taxon>Clostridia</taxon>
        <taxon>Eubacteriales</taxon>
        <taxon>Clostridiaceae</taxon>
        <taxon>Clostridium</taxon>
    </lineage>
</organism>
<dbReference type="SUPFAM" id="SSF47413">
    <property type="entry name" value="lambda repressor-like DNA-binding domains"/>
    <property type="match status" value="1"/>
</dbReference>
<evidence type="ECO:0000259" key="1">
    <source>
        <dbReference type="PROSITE" id="PS50943"/>
    </source>
</evidence>
<accession>A0A2T0B1G9</accession>
<feature type="domain" description="HTH cro/C1-type" evidence="1">
    <location>
        <begin position="6"/>
        <end position="61"/>
    </location>
</feature>
<dbReference type="AlphaFoldDB" id="A0A2T0B1G9"/>
<dbReference type="Proteomes" id="UP000239706">
    <property type="component" value="Unassembled WGS sequence"/>
</dbReference>
<evidence type="ECO:0000313" key="3">
    <source>
        <dbReference type="Proteomes" id="UP000239706"/>
    </source>
</evidence>
<dbReference type="SMART" id="SM00530">
    <property type="entry name" value="HTH_XRE"/>
    <property type="match status" value="1"/>
</dbReference>
<dbReference type="EMBL" id="PVXO01000060">
    <property type="protein sequence ID" value="PRR77647.1"/>
    <property type="molecule type" value="Genomic_DNA"/>
</dbReference>
<dbReference type="GO" id="GO:0003677">
    <property type="term" value="F:DNA binding"/>
    <property type="evidence" value="ECO:0007669"/>
    <property type="project" value="InterPro"/>
</dbReference>
<dbReference type="Gene3D" id="1.10.260.40">
    <property type="entry name" value="lambda repressor-like DNA-binding domains"/>
    <property type="match status" value="1"/>
</dbReference>
<dbReference type="InterPro" id="IPR001387">
    <property type="entry name" value="Cro/C1-type_HTH"/>
</dbReference>
<dbReference type="OrthoDB" id="194368at2"/>
<dbReference type="Pfam" id="PF01381">
    <property type="entry name" value="HTH_3"/>
    <property type="match status" value="1"/>
</dbReference>
<dbReference type="InterPro" id="IPR010982">
    <property type="entry name" value="Lambda_DNA-bd_dom_sf"/>
</dbReference>
<name>A0A2T0B1G9_9CLOT</name>
<evidence type="ECO:0000313" key="2">
    <source>
        <dbReference type="EMBL" id="PRR77647.1"/>
    </source>
</evidence>
<dbReference type="CDD" id="cd00093">
    <property type="entry name" value="HTH_XRE"/>
    <property type="match status" value="1"/>
</dbReference>
<keyword evidence="3" id="KW-1185">Reference proteome</keyword>
<protein>
    <submittedName>
        <fullName evidence="2">Helix-turn-helix protein</fullName>
    </submittedName>
</protein>
<comment type="caution">
    <text evidence="2">The sequence shown here is derived from an EMBL/GenBank/DDBJ whole genome shotgun (WGS) entry which is preliminary data.</text>
</comment>
<proteinExistence type="predicted"/>
<sequence>MGLEIIEELKKKKNLTSKELSEMSGVPLGTLNKILNRTTKDPKLETLKALSKVLGCTLDDFDDDIEIKDKKETTLISNFNKLNETGKDEAIKRVSELTEINKYTQEENEIYTLAAHDDGLSPEKSKERLNKAKEIFKEMDEE</sequence>
<reference evidence="2 3" key="1">
    <citation type="submission" date="2018-03" db="EMBL/GenBank/DDBJ databases">
        <title>Genome sequence of Clostridium liquoris DSM 100320.</title>
        <authorList>
            <person name="Poehlein A."/>
            <person name="Daniel R."/>
        </authorList>
    </citation>
    <scope>NUCLEOTIDE SEQUENCE [LARGE SCALE GENOMIC DNA]</scope>
    <source>
        <strain evidence="2 3">DSM 100320</strain>
    </source>
</reference>
<dbReference type="PROSITE" id="PS50943">
    <property type="entry name" value="HTH_CROC1"/>
    <property type="match status" value="1"/>
</dbReference>
<dbReference type="RefSeq" id="WP_106064271.1">
    <property type="nucleotide sequence ID" value="NZ_PVXO01000060.1"/>
</dbReference>